<evidence type="ECO:0000313" key="2">
    <source>
        <dbReference type="Proteomes" id="UP000014568"/>
    </source>
</evidence>
<keyword evidence="2" id="KW-1185">Reference proteome</keyword>
<accession>S3N252</accession>
<dbReference type="Proteomes" id="UP000014568">
    <property type="component" value="Unassembled WGS sequence"/>
</dbReference>
<dbReference type="AlphaFoldDB" id="S3N252"/>
<comment type="caution">
    <text evidence="1">The sequence shown here is derived from an EMBL/GenBank/DDBJ whole genome shotgun (WGS) entry which is preliminary data.</text>
</comment>
<dbReference type="STRING" id="632955.GCA_000829675_00261"/>
<dbReference type="OrthoDB" id="6708449at2"/>
<dbReference type="EMBL" id="ATGI01000023">
    <property type="protein sequence ID" value="EPF73802.1"/>
    <property type="molecule type" value="Genomic_DNA"/>
</dbReference>
<organism evidence="1 2">
    <name type="scientific">Acinetobacter rudis CIP 110305</name>
    <dbReference type="NCBI Taxonomy" id="421052"/>
    <lineage>
        <taxon>Bacteria</taxon>
        <taxon>Pseudomonadati</taxon>
        <taxon>Pseudomonadota</taxon>
        <taxon>Gammaproteobacteria</taxon>
        <taxon>Moraxellales</taxon>
        <taxon>Moraxellaceae</taxon>
        <taxon>Acinetobacter</taxon>
    </lineage>
</organism>
<proteinExistence type="predicted"/>
<dbReference type="RefSeq" id="WP_016656368.1">
    <property type="nucleotide sequence ID" value="NZ_KE340353.1"/>
</dbReference>
<dbReference type="PATRIC" id="fig|421052.3.peg.1915"/>
<dbReference type="eggNOG" id="ENOG5031RFV">
    <property type="taxonomic scope" value="Bacteria"/>
</dbReference>
<evidence type="ECO:0000313" key="1">
    <source>
        <dbReference type="EMBL" id="EPF73802.1"/>
    </source>
</evidence>
<dbReference type="HOGENOM" id="CLU_770800_0_0_6"/>
<protein>
    <recommendedName>
        <fullName evidence="3">Bacteriophage lambda Replication protein O N-terminal domain-containing protein</fullName>
    </recommendedName>
</protein>
<name>S3N252_9GAMM</name>
<gene>
    <name evidence="1" type="ORF">F945_01961</name>
</gene>
<sequence>MNAAKIIPFTKPQPTSQEAKSMYSDKFTQGYVMSSRLYRQEVRPFLSDAAHNVYEKLEDWINGQLKETDHVSHRQIQGGALKGANKLGSATVNNGLKELIWFGVITVIEQNNKIGNKYKINEISLAHYFEEFSASVIKALRFSNESTSISEALSKVKQSASVGDAENPSSASVSEASIDNSLDSLEFKKRDLSVDKPESKMFDDSVKYHEDNPNLYSLRELASKYPVQFDFQAQAKKLNPELNENLVFSELKNFAQWSTGRSKTTAQNWMNFWIYRIQKLKSPSAAPQKTKRLSLSQIRTFSSKLCKHLKFASDHSNVGETQKQFESRIAEKLGNPENAIAWASYLHEVGFVGKLEDFV</sequence>
<reference evidence="1 2" key="1">
    <citation type="submission" date="2013-06" db="EMBL/GenBank/DDBJ databases">
        <title>The Genome Sequence of Acinetobacter rudis CIP 110305.</title>
        <authorList>
            <consortium name="The Broad Institute Genome Sequencing Platform"/>
            <consortium name="The Broad Institute Genome Sequencing Center for Infectious Disease"/>
            <person name="Cerqueira G."/>
            <person name="Feldgarden M."/>
            <person name="Courvalin P."/>
            <person name="Perichon B."/>
            <person name="Grillot-Courvalin C."/>
            <person name="Clermont D."/>
            <person name="Rocha E."/>
            <person name="Yoon E.-J."/>
            <person name="Nemec A."/>
            <person name="Young S.K."/>
            <person name="Zeng Q."/>
            <person name="Gargeya S."/>
            <person name="Fitzgerald M."/>
            <person name="Abouelleil A."/>
            <person name="Alvarado L."/>
            <person name="Berlin A.M."/>
            <person name="Chapman S.B."/>
            <person name="Dewar J."/>
            <person name="Goldberg J."/>
            <person name="Griggs A."/>
            <person name="Gujja S."/>
            <person name="Hansen M."/>
            <person name="Howarth C."/>
            <person name="Imamovic A."/>
            <person name="Larimer J."/>
            <person name="McCowan C."/>
            <person name="Murphy C."/>
            <person name="Pearson M."/>
            <person name="Priest M."/>
            <person name="Roberts A."/>
            <person name="Saif S."/>
            <person name="Shea T."/>
            <person name="Sykes S."/>
            <person name="Wortman J."/>
            <person name="Nusbaum C."/>
            <person name="Birren B."/>
        </authorList>
    </citation>
    <scope>NUCLEOTIDE SEQUENCE [LARGE SCALE GENOMIC DNA]</scope>
    <source>
        <strain evidence="1 2">CIP 110305</strain>
    </source>
</reference>
<evidence type="ECO:0008006" key="3">
    <source>
        <dbReference type="Google" id="ProtNLM"/>
    </source>
</evidence>